<dbReference type="GO" id="GO:0036503">
    <property type="term" value="P:ERAD pathway"/>
    <property type="evidence" value="ECO:0007669"/>
    <property type="project" value="InterPro"/>
</dbReference>
<evidence type="ECO:0000313" key="1">
    <source>
        <dbReference type="EMBL" id="KAF5176132.1"/>
    </source>
</evidence>
<sequence length="173" mass="19349">MKRAMRSKQSVMKMVAIASVETIMMAIRTPSNSINDGDLSTIEWDEFGDSEESNSKTKDQLDPGSWRLIFEPDSSSANYPDIMNNTNIDKSRYYSGVRKMIFAISSGGDPRLMDEAMSEIEATAIAGYPHTQSVLWFLFGTGQLKEKSAAKAFLHHHFASNVLMKKKKNTVGR</sequence>
<dbReference type="EMBL" id="JABWDY010043173">
    <property type="protein sequence ID" value="KAF5176132.1"/>
    <property type="molecule type" value="Genomic_DNA"/>
</dbReference>
<dbReference type="PANTHER" id="PTHR45084">
    <property type="entry name" value="ERAD-ASSOCIATED E3 UBIQUITIN-PROTEIN LIGASE COMPONENT HRD3A-RELATED"/>
    <property type="match status" value="1"/>
</dbReference>
<dbReference type="OrthoDB" id="1740356at2759"/>
<gene>
    <name evidence="1" type="ORF">FRX31_034282</name>
</gene>
<evidence type="ECO:0000313" key="2">
    <source>
        <dbReference type="Proteomes" id="UP000554482"/>
    </source>
</evidence>
<reference evidence="1 2" key="1">
    <citation type="submission" date="2020-06" db="EMBL/GenBank/DDBJ databases">
        <title>Transcriptomic and genomic resources for Thalictrum thalictroides and T. hernandezii: Facilitating candidate gene discovery in an emerging model plant lineage.</title>
        <authorList>
            <person name="Arias T."/>
            <person name="Riano-Pachon D.M."/>
            <person name="Di Stilio V.S."/>
        </authorList>
    </citation>
    <scope>NUCLEOTIDE SEQUENCE [LARGE SCALE GENOMIC DNA]</scope>
    <source>
        <strain evidence="2">cv. WT478/WT964</strain>
        <tissue evidence="1">Leaves</tissue>
    </source>
</reference>
<organism evidence="1 2">
    <name type="scientific">Thalictrum thalictroides</name>
    <name type="common">Rue-anemone</name>
    <name type="synonym">Anemone thalictroides</name>
    <dbReference type="NCBI Taxonomy" id="46969"/>
    <lineage>
        <taxon>Eukaryota</taxon>
        <taxon>Viridiplantae</taxon>
        <taxon>Streptophyta</taxon>
        <taxon>Embryophyta</taxon>
        <taxon>Tracheophyta</taxon>
        <taxon>Spermatophyta</taxon>
        <taxon>Magnoliopsida</taxon>
        <taxon>Ranunculales</taxon>
        <taxon>Ranunculaceae</taxon>
        <taxon>Thalictroideae</taxon>
        <taxon>Thalictrum</taxon>
    </lineage>
</organism>
<dbReference type="InterPro" id="IPR044623">
    <property type="entry name" value="HRD3"/>
</dbReference>
<dbReference type="PANTHER" id="PTHR45084:SF1">
    <property type="entry name" value="ERAD-ASSOCIATED E3 UBIQUITIN-PROTEIN LIGASE COMPONENT HRD3A-RELATED"/>
    <property type="match status" value="1"/>
</dbReference>
<name>A0A7J6UV82_THATH</name>
<dbReference type="Proteomes" id="UP000554482">
    <property type="component" value="Unassembled WGS sequence"/>
</dbReference>
<protein>
    <submittedName>
        <fullName evidence="1">Erad-associated e3 ubiquitin-protein ligase component hrd3a</fullName>
    </submittedName>
</protein>
<accession>A0A7J6UV82</accession>
<proteinExistence type="predicted"/>
<comment type="caution">
    <text evidence="1">The sequence shown here is derived from an EMBL/GenBank/DDBJ whole genome shotgun (WGS) entry which is preliminary data.</text>
</comment>
<keyword evidence="2" id="KW-1185">Reference proteome</keyword>
<dbReference type="AlphaFoldDB" id="A0A7J6UV82"/>